<organism evidence="1 2">
    <name type="scientific">Sphingopyxis panaciterrulae</name>
    <dbReference type="NCBI Taxonomy" id="462372"/>
    <lineage>
        <taxon>Bacteria</taxon>
        <taxon>Pseudomonadati</taxon>
        <taxon>Pseudomonadota</taxon>
        <taxon>Alphaproteobacteria</taxon>
        <taxon>Sphingomonadales</taxon>
        <taxon>Sphingomonadaceae</taxon>
        <taxon>Sphingopyxis</taxon>
    </lineage>
</organism>
<name>A0A7W9B9K9_9SPHN</name>
<accession>A0A7W9B9K9</accession>
<dbReference type="EMBL" id="JACIJH010000027">
    <property type="protein sequence ID" value="MBB5708746.1"/>
    <property type="molecule type" value="Genomic_DNA"/>
</dbReference>
<proteinExistence type="predicted"/>
<dbReference type="RefSeq" id="WP_184101743.1">
    <property type="nucleotide sequence ID" value="NZ_JACIJH010000027.1"/>
</dbReference>
<dbReference type="AlphaFoldDB" id="A0A7W9B9K9"/>
<evidence type="ECO:0000313" key="1">
    <source>
        <dbReference type="EMBL" id="MBB5708746.1"/>
    </source>
</evidence>
<sequence>MNIDNVTLPQAHTLVNGAFIAMIYENIIKNLPIGIQPRKLPKIEL</sequence>
<keyword evidence="2" id="KW-1185">Reference proteome</keyword>
<dbReference type="Proteomes" id="UP000537161">
    <property type="component" value="Unassembled WGS sequence"/>
</dbReference>
<reference evidence="1 2" key="1">
    <citation type="submission" date="2020-08" db="EMBL/GenBank/DDBJ databases">
        <title>Genomic Encyclopedia of Type Strains, Phase IV (KMG-IV): sequencing the most valuable type-strain genomes for metagenomic binning, comparative biology and taxonomic classification.</title>
        <authorList>
            <person name="Goeker M."/>
        </authorList>
    </citation>
    <scope>NUCLEOTIDE SEQUENCE [LARGE SCALE GENOMIC DNA]</scope>
    <source>
        <strain evidence="1 2">DSM 27163</strain>
    </source>
</reference>
<gene>
    <name evidence="1" type="ORF">FHR21_004141</name>
</gene>
<comment type="caution">
    <text evidence="1">The sequence shown here is derived from an EMBL/GenBank/DDBJ whole genome shotgun (WGS) entry which is preliminary data.</text>
</comment>
<evidence type="ECO:0000313" key="2">
    <source>
        <dbReference type="Proteomes" id="UP000537161"/>
    </source>
</evidence>
<protein>
    <submittedName>
        <fullName evidence="1">Uncharacterized protein</fullName>
    </submittedName>
</protein>